<dbReference type="InterPro" id="IPR051911">
    <property type="entry name" value="SDR_oxidoreductase"/>
</dbReference>
<dbReference type="Pfam" id="PF00106">
    <property type="entry name" value="adh_short"/>
    <property type="match status" value="1"/>
</dbReference>
<dbReference type="InterPro" id="IPR036291">
    <property type="entry name" value="NAD(P)-bd_dom_sf"/>
</dbReference>
<comment type="similarity">
    <text evidence="1">Belongs to the short-chain dehydrogenases/reductases (SDR) family.</text>
</comment>
<protein>
    <submittedName>
        <fullName evidence="2">Short chain oxidoreductase</fullName>
    </submittedName>
</protein>
<evidence type="ECO:0000313" key="3">
    <source>
        <dbReference type="Proteomes" id="UP000070498"/>
    </source>
</evidence>
<dbReference type="STRING" id="2052828.ATO67_13810"/>
<dbReference type="SUPFAM" id="SSF51735">
    <property type="entry name" value="NAD(P)-binding Rossmann-fold domains"/>
    <property type="match status" value="1"/>
</dbReference>
<dbReference type="Proteomes" id="UP000070498">
    <property type="component" value="Unassembled WGS sequence"/>
</dbReference>
<name>A0A135NY51_9HYPH</name>
<dbReference type="PANTHER" id="PTHR43976:SF9">
    <property type="entry name" value="OXIDOREDUCTASE"/>
    <property type="match status" value="1"/>
</dbReference>
<dbReference type="Gene3D" id="3.40.50.720">
    <property type="entry name" value="NAD(P)-binding Rossmann-like Domain"/>
    <property type="match status" value="1"/>
</dbReference>
<dbReference type="PRINTS" id="PR00080">
    <property type="entry name" value="SDRFAMILY"/>
</dbReference>
<sequence length="299" mass="32128">MHQKVIVVTGAGSGIGRAVAKALAIAGHIVYASMRSLKERNQDRVEQLSRFAAEKQVDLRALELDVLSEESIRAAFDQVLLETGRLDVVVNNAGMLMVGVAEAFTPAQMARILDTNAISWLRVNRAALPIMRRQKEGVLVYIGSTTSRIHEPFIGPYIASKAAGEALAEAMSFEAAPFGIESVIVVPGAFTSGTEHFAGAHGPETLAVVSQYGELPDRLRGLGTALEVLDAEKNLGLTVESVGKAVKDVLDLPFGEKPFRISIDPQGKGTDEIEALIGARQLSFFERLGIADLMKPKRP</sequence>
<dbReference type="EMBL" id="LNUW01000038">
    <property type="protein sequence ID" value="KXG84084.1"/>
    <property type="molecule type" value="Genomic_DNA"/>
</dbReference>
<dbReference type="PANTHER" id="PTHR43976">
    <property type="entry name" value="SHORT CHAIN DEHYDROGENASE"/>
    <property type="match status" value="1"/>
</dbReference>
<dbReference type="PRINTS" id="PR00081">
    <property type="entry name" value="GDHRDH"/>
</dbReference>
<dbReference type="AlphaFoldDB" id="A0A135NY51"/>
<dbReference type="RefSeq" id="WP_067650049.1">
    <property type="nucleotide sequence ID" value="NZ_KQ961030.1"/>
</dbReference>
<dbReference type="CDD" id="cd05374">
    <property type="entry name" value="17beta-HSD-like_SDR_c"/>
    <property type="match status" value="1"/>
</dbReference>
<evidence type="ECO:0000313" key="2">
    <source>
        <dbReference type="EMBL" id="KXG84084.1"/>
    </source>
</evidence>
<gene>
    <name evidence="2" type="ORF">ATO67_13810</name>
</gene>
<dbReference type="InterPro" id="IPR002347">
    <property type="entry name" value="SDR_fam"/>
</dbReference>
<evidence type="ECO:0000256" key="1">
    <source>
        <dbReference type="RuleBase" id="RU000363"/>
    </source>
</evidence>
<proteinExistence type="inferred from homology"/>
<reference evidence="2 3" key="1">
    <citation type="submission" date="2015-11" db="EMBL/GenBank/DDBJ databases">
        <title>Draft genome sequence of Agrobacterium sp. R89-1.</title>
        <authorList>
            <person name="Zahradnik J."/>
            <person name="Kyslikova E."/>
            <person name="Palyzova A."/>
            <person name="Kyslik P."/>
        </authorList>
    </citation>
    <scope>NUCLEOTIDE SEQUENCE [LARGE SCALE GENOMIC DNA]</scope>
    <source>
        <strain evidence="2 3">R89-1</strain>
    </source>
</reference>
<accession>A0A135NY51</accession>
<comment type="caution">
    <text evidence="2">The sequence shown here is derived from an EMBL/GenBank/DDBJ whole genome shotgun (WGS) entry which is preliminary data.</text>
</comment>
<organism evidence="2 3">
    <name type="scientific">Agrobacterium bohemicum</name>
    <dbReference type="NCBI Taxonomy" id="2052828"/>
    <lineage>
        <taxon>Bacteria</taxon>
        <taxon>Pseudomonadati</taxon>
        <taxon>Pseudomonadota</taxon>
        <taxon>Alphaproteobacteria</taxon>
        <taxon>Hyphomicrobiales</taxon>
        <taxon>Rhizobiaceae</taxon>
        <taxon>Rhizobium/Agrobacterium group</taxon>
        <taxon>Agrobacterium</taxon>
    </lineage>
</organism>
<keyword evidence="3" id="KW-1185">Reference proteome</keyword>